<protein>
    <recommendedName>
        <fullName evidence="3">EF-hand domain-containing protein</fullName>
    </recommendedName>
</protein>
<dbReference type="AlphaFoldDB" id="A0A4S2KPW1"/>
<dbReference type="InterPro" id="IPR042352">
    <property type="entry name" value="EFCAB14"/>
</dbReference>
<organism evidence="1 2">
    <name type="scientific">Temnothorax longispinosus</name>
    <dbReference type="NCBI Taxonomy" id="300112"/>
    <lineage>
        <taxon>Eukaryota</taxon>
        <taxon>Metazoa</taxon>
        <taxon>Ecdysozoa</taxon>
        <taxon>Arthropoda</taxon>
        <taxon>Hexapoda</taxon>
        <taxon>Insecta</taxon>
        <taxon>Pterygota</taxon>
        <taxon>Neoptera</taxon>
        <taxon>Endopterygota</taxon>
        <taxon>Hymenoptera</taxon>
        <taxon>Apocrita</taxon>
        <taxon>Aculeata</taxon>
        <taxon>Formicoidea</taxon>
        <taxon>Formicidae</taxon>
        <taxon>Myrmicinae</taxon>
        <taxon>Temnothorax</taxon>
    </lineage>
</organism>
<dbReference type="EMBL" id="QBLH01002024">
    <property type="protein sequence ID" value="TGZ50079.1"/>
    <property type="molecule type" value="Genomic_DNA"/>
</dbReference>
<evidence type="ECO:0000313" key="1">
    <source>
        <dbReference type="EMBL" id="TGZ50079.1"/>
    </source>
</evidence>
<evidence type="ECO:0000313" key="2">
    <source>
        <dbReference type="Proteomes" id="UP000310200"/>
    </source>
</evidence>
<gene>
    <name evidence="1" type="ORF">DBV15_00807</name>
</gene>
<keyword evidence="2" id="KW-1185">Reference proteome</keyword>
<dbReference type="PANTHER" id="PTHR15717:SF2">
    <property type="entry name" value="EF-HAND CALCIUM-BINDING DOMAIN-CONTAINING PROTEIN 14"/>
    <property type="match status" value="1"/>
</dbReference>
<accession>A0A4S2KPW1</accession>
<dbReference type="Proteomes" id="UP000310200">
    <property type="component" value="Unassembled WGS sequence"/>
</dbReference>
<evidence type="ECO:0008006" key="3">
    <source>
        <dbReference type="Google" id="ProtNLM"/>
    </source>
</evidence>
<name>A0A4S2KPW1_9HYME</name>
<dbReference type="Gene3D" id="1.10.287.1490">
    <property type="match status" value="1"/>
</dbReference>
<proteinExistence type="predicted"/>
<reference evidence="1 2" key="1">
    <citation type="journal article" date="2019" name="Philos. Trans. R. Soc. Lond., B, Biol. Sci.">
        <title>Ant behaviour and brain gene expression of defending hosts depend on the ecological success of the intruding social parasite.</title>
        <authorList>
            <person name="Kaur R."/>
            <person name="Stoldt M."/>
            <person name="Jongepier E."/>
            <person name="Feldmeyer B."/>
            <person name="Menzel F."/>
            <person name="Bornberg-Bauer E."/>
            <person name="Foitzik S."/>
        </authorList>
    </citation>
    <scope>NUCLEOTIDE SEQUENCE [LARGE SCALE GENOMIC DNA]</scope>
    <source>
        <tissue evidence="1">Whole body</tissue>
    </source>
</reference>
<dbReference type="PANTHER" id="PTHR15717">
    <property type="entry name" value="PROTEIN KIAA0494"/>
    <property type="match status" value="1"/>
</dbReference>
<dbReference type="STRING" id="300112.A0A4S2KPW1"/>
<sequence>MEKPNPKETINLLDLLSESDSDSTDLILAPQKKKKTAQITDVVQEPAQRLLRMQQVGYADHILVVGGGINYVLADRFVLAGGYTMDSVAVTVPLRQPTKKMKKRKELDALAPAHAISRRSSGKRSSQELLTDSSDDRSEYWNVSTRNGRKCRGRRSRACPGFLKACNAFLACASVLATASLIWLFIDVRQQLTALRTELDQVIAGSEGVPDALQKCHSLSRDLQNNQTIIFSRLSDLKQQINNFTVQLAHIQQDLHKVQEYFQAAPEMANLPKRLDELSTSVATFGSQIRDLGATVKTLKETNMRVQDAQTTMQQNISSIKHTLVELSNVTQKPQILSTDEAQVKTDKLNLTILHLMNNLTHVNETLSSKLQWVADDQNKDRRNLVSLQEATAAINTTMMSLQGECVKMSEQASVLASIQQLTEKMNEIRTTDVELIGKFKQLEQSYNGLKNSTSIMFATVSEMQNQQQVSKIKLSEPLNGDITTETDRGATDVGDIAQRKNDRLQMWRKHSFGEKELFKA</sequence>
<comment type="caution">
    <text evidence="1">The sequence shown here is derived from an EMBL/GenBank/DDBJ whole genome shotgun (WGS) entry which is preliminary data.</text>
</comment>